<feature type="transmembrane region" description="Helical" evidence="8">
    <location>
        <begin position="337"/>
        <end position="358"/>
    </location>
</feature>
<keyword evidence="3" id="KW-0813">Transport</keyword>
<dbReference type="InterPro" id="IPR000109">
    <property type="entry name" value="POT_fam"/>
</dbReference>
<reference evidence="10" key="1">
    <citation type="submission" date="2021-01" db="EMBL/GenBank/DDBJ databases">
        <title>YIM 132084 draft genome.</title>
        <authorList>
            <person name="An D."/>
        </authorList>
    </citation>
    <scope>NUCLEOTIDE SEQUENCE</scope>
    <source>
        <strain evidence="10">YIM 132084</strain>
    </source>
</reference>
<feature type="transmembrane region" description="Helical" evidence="8">
    <location>
        <begin position="396"/>
        <end position="415"/>
    </location>
</feature>
<feature type="transmembrane region" description="Helical" evidence="8">
    <location>
        <begin position="263"/>
        <end position="280"/>
    </location>
</feature>
<evidence type="ECO:0000256" key="5">
    <source>
        <dbReference type="ARBA" id="ARBA00022692"/>
    </source>
</evidence>
<evidence type="ECO:0000256" key="1">
    <source>
        <dbReference type="ARBA" id="ARBA00004651"/>
    </source>
</evidence>
<dbReference type="InterPro" id="IPR050171">
    <property type="entry name" value="MFS_Transporters"/>
</dbReference>
<dbReference type="SUPFAM" id="SSF103473">
    <property type="entry name" value="MFS general substrate transporter"/>
    <property type="match status" value="1"/>
</dbReference>
<dbReference type="GO" id="GO:0005886">
    <property type="term" value="C:plasma membrane"/>
    <property type="evidence" value="ECO:0007669"/>
    <property type="project" value="UniProtKB-SubCell"/>
</dbReference>
<evidence type="ECO:0000259" key="9">
    <source>
        <dbReference type="PROSITE" id="PS50850"/>
    </source>
</evidence>
<protein>
    <submittedName>
        <fullName evidence="10">MFS transporter</fullName>
    </submittedName>
</protein>
<dbReference type="Proteomes" id="UP000663792">
    <property type="component" value="Unassembled WGS sequence"/>
</dbReference>
<dbReference type="PANTHER" id="PTHR23517:SF15">
    <property type="entry name" value="PROTON-DEPENDENT OLIGOPEPTIDE FAMILY TRANSPORT PROTEIN"/>
    <property type="match status" value="1"/>
</dbReference>
<dbReference type="CDD" id="cd17346">
    <property type="entry name" value="MFS_DtpA_like"/>
    <property type="match status" value="1"/>
</dbReference>
<evidence type="ECO:0000313" key="10">
    <source>
        <dbReference type="EMBL" id="MBM9468223.1"/>
    </source>
</evidence>
<feature type="transmembrane region" description="Helical" evidence="8">
    <location>
        <begin position="436"/>
        <end position="457"/>
    </location>
</feature>
<keyword evidence="6 8" id="KW-1133">Transmembrane helix</keyword>
<comment type="subcellular location">
    <subcellularLocation>
        <location evidence="1">Cell membrane</location>
        <topology evidence="1">Multi-pass membrane protein</topology>
    </subcellularLocation>
</comment>
<dbReference type="InterPro" id="IPR036259">
    <property type="entry name" value="MFS_trans_sf"/>
</dbReference>
<accession>A0A938YEP7</accession>
<dbReference type="GO" id="GO:1904680">
    <property type="term" value="F:peptide transmembrane transporter activity"/>
    <property type="evidence" value="ECO:0007669"/>
    <property type="project" value="InterPro"/>
</dbReference>
<dbReference type="AlphaFoldDB" id="A0A938YEP7"/>
<proteinExistence type="inferred from homology"/>
<evidence type="ECO:0000256" key="2">
    <source>
        <dbReference type="ARBA" id="ARBA00005982"/>
    </source>
</evidence>
<evidence type="ECO:0000256" key="3">
    <source>
        <dbReference type="ARBA" id="ARBA00022448"/>
    </source>
</evidence>
<feature type="transmembrane region" description="Helical" evidence="8">
    <location>
        <begin position="370"/>
        <end position="390"/>
    </location>
</feature>
<name>A0A938YEP7_9ACTN</name>
<feature type="transmembrane region" description="Helical" evidence="8">
    <location>
        <begin position="191"/>
        <end position="211"/>
    </location>
</feature>
<gene>
    <name evidence="10" type="ORF">JL106_13135</name>
</gene>
<dbReference type="EMBL" id="JAERWK010000016">
    <property type="protein sequence ID" value="MBM9468223.1"/>
    <property type="molecule type" value="Genomic_DNA"/>
</dbReference>
<evidence type="ECO:0000256" key="6">
    <source>
        <dbReference type="ARBA" id="ARBA00022989"/>
    </source>
</evidence>
<comment type="similarity">
    <text evidence="2">Belongs to the major facilitator superfamily. Proton-dependent oligopeptide transporter (POT/PTR) (TC 2.A.17) family.</text>
</comment>
<evidence type="ECO:0000313" key="11">
    <source>
        <dbReference type="Proteomes" id="UP000663792"/>
    </source>
</evidence>
<feature type="transmembrane region" description="Helical" evidence="8">
    <location>
        <begin position="463"/>
        <end position="484"/>
    </location>
</feature>
<dbReference type="InterPro" id="IPR005279">
    <property type="entry name" value="Dipep/tripep_permease"/>
</dbReference>
<feature type="transmembrane region" description="Helical" evidence="8">
    <location>
        <begin position="103"/>
        <end position="121"/>
    </location>
</feature>
<dbReference type="PROSITE" id="PS50850">
    <property type="entry name" value="MFS"/>
    <property type="match status" value="1"/>
</dbReference>
<feature type="transmembrane region" description="Helical" evidence="8">
    <location>
        <begin position="127"/>
        <end position="154"/>
    </location>
</feature>
<dbReference type="InterPro" id="IPR020846">
    <property type="entry name" value="MFS_dom"/>
</dbReference>
<feature type="transmembrane region" description="Helical" evidence="8">
    <location>
        <begin position="166"/>
        <end position="185"/>
    </location>
</feature>
<dbReference type="GO" id="GO:0015833">
    <property type="term" value="P:peptide transport"/>
    <property type="evidence" value="ECO:0007669"/>
    <property type="project" value="InterPro"/>
</dbReference>
<keyword evidence="5 8" id="KW-0812">Transmembrane</keyword>
<sequence length="495" mass="52657">MSGPTAPDPGLSARTGTVPVEHTLFGQPRQLWTMFSVESWERFSFYGMQGILLIYLYYSADEGGLGIDQGIAAGVVGAYGGAVYLSTIVGAWLADRVIGAERTLFWSAVLVMVGHVALSALPGLTGVSVGLVCVAAGSGGVKANATSLVGILYGTDDSRRDAGFSIYYLGINFGALAGSLLTGWLQTTWGFHWGFAAAAVGMAVGLVVYSFGRRNLPAKAHEIPDPLPAGRLRINLLVGTVVAVLAIVLVATGIIPLGRLDDVVTIVIIVAAVFLFMIILRSALTAVERRRMLAFIPLFIVNAAFWSLYQQQFTVLTIYSDEQLNRDLFGWDFPVSWVQSINPVFIILLSPLFAVLWTKLGDRQPTTPHKFAAGTLLMGVAFLLFLTMASSVPNSAPLLGVAGIILVFTLAELTISPTGMAVTTRLAPTAFRTQSVALYFLSIALGTSLSGVLAEFYSVEDQVGYWSLTGGAAVVVGILTFVFAKPIGRLMSGVR</sequence>
<keyword evidence="11" id="KW-1185">Reference proteome</keyword>
<feature type="transmembrane region" description="Helical" evidence="8">
    <location>
        <begin position="292"/>
        <end position="309"/>
    </location>
</feature>
<dbReference type="Gene3D" id="1.20.1250.20">
    <property type="entry name" value="MFS general substrate transporter like domains"/>
    <property type="match status" value="1"/>
</dbReference>
<keyword evidence="7 8" id="KW-0472">Membrane</keyword>
<dbReference type="PANTHER" id="PTHR23517">
    <property type="entry name" value="RESISTANCE PROTEIN MDTM, PUTATIVE-RELATED-RELATED"/>
    <property type="match status" value="1"/>
</dbReference>
<dbReference type="NCBIfam" id="TIGR00924">
    <property type="entry name" value="yjdL_sub1_fam"/>
    <property type="match status" value="1"/>
</dbReference>
<evidence type="ECO:0000256" key="8">
    <source>
        <dbReference type="SAM" id="Phobius"/>
    </source>
</evidence>
<feature type="transmembrane region" description="Helical" evidence="8">
    <location>
        <begin position="232"/>
        <end position="257"/>
    </location>
</feature>
<feature type="transmembrane region" description="Helical" evidence="8">
    <location>
        <begin position="72"/>
        <end position="94"/>
    </location>
</feature>
<feature type="transmembrane region" description="Helical" evidence="8">
    <location>
        <begin position="43"/>
        <end position="60"/>
    </location>
</feature>
<evidence type="ECO:0000256" key="4">
    <source>
        <dbReference type="ARBA" id="ARBA00022475"/>
    </source>
</evidence>
<dbReference type="Pfam" id="PF00854">
    <property type="entry name" value="PTR2"/>
    <property type="match status" value="1"/>
</dbReference>
<feature type="domain" description="Major facilitator superfamily (MFS) profile" evidence="9">
    <location>
        <begin position="34"/>
        <end position="489"/>
    </location>
</feature>
<evidence type="ECO:0000256" key="7">
    <source>
        <dbReference type="ARBA" id="ARBA00023136"/>
    </source>
</evidence>
<organism evidence="10 11">
    <name type="scientific">Nakamurella leprariae</name>
    <dbReference type="NCBI Taxonomy" id="2803911"/>
    <lineage>
        <taxon>Bacteria</taxon>
        <taxon>Bacillati</taxon>
        <taxon>Actinomycetota</taxon>
        <taxon>Actinomycetes</taxon>
        <taxon>Nakamurellales</taxon>
        <taxon>Nakamurellaceae</taxon>
        <taxon>Nakamurella</taxon>
    </lineage>
</organism>
<dbReference type="RefSeq" id="WP_205261162.1">
    <property type="nucleotide sequence ID" value="NZ_JAERWK010000016.1"/>
</dbReference>
<comment type="caution">
    <text evidence="10">The sequence shown here is derived from an EMBL/GenBank/DDBJ whole genome shotgun (WGS) entry which is preliminary data.</text>
</comment>
<keyword evidence="4" id="KW-1003">Cell membrane</keyword>